<dbReference type="Gene3D" id="1.10.10.160">
    <property type="match status" value="1"/>
</dbReference>
<keyword evidence="17" id="KW-1185">Reference proteome</keyword>
<dbReference type="InterPro" id="IPR013986">
    <property type="entry name" value="DExx_box_DNA_helicase_dom_sf"/>
</dbReference>
<dbReference type="AlphaFoldDB" id="A0A368UYC9"/>
<sequence>MPYRNLTDEQMDAVVLDDSMLLSACPGSGKTRTLVSKLYHIIDNSEKLSIGKRKVAAITYTNIAADTIQERLLSYGVESKSLWVGTIHALCLQWIIKPNINMIPRLCGGFVVIDEHEKETKLSELKETYEFRAYDNIDTALNHDYRPKYPAGTREHNLILDYHRYLAENNYIDFDLILNISHRLLQSKPKLCKRLGNLFYHILVDEYQDTSVMQYEILKCIIIQKQTKITLIGDREQAIYTGLGAIVKNKPELESFFELDFPLQERRLTGCFRSSQRIIDHYLKYQDEGYKIDSKSDLINYPSVVHLERSLHKDNLSDYVADIVTQHLAQGIPEKEIAILCPSWFDVINISNNISKLDKGFNIDGVLISPIPKNQDNFWLTLIRLILTKPSINNYIKRRRYANELSEKLNNISYDEEAINPKTILSAVNSISMQFDSEIDEWIEEVIVRFCERLRIELTKNNLFNEEMKSILNATRDRINKYEMNYRASDLEKFFSSSNGVKITTAHSTKGDEYEVVICTGLLGGKIPHWNDIIDCSDAHQDYVARRLLYVISSRAKKHLYLISELGHRTNRGTPYRPTRQL</sequence>
<keyword evidence="3 12" id="KW-0378">Hydrolase</keyword>
<evidence type="ECO:0000256" key="4">
    <source>
        <dbReference type="ARBA" id="ARBA00022806"/>
    </source>
</evidence>
<dbReference type="GO" id="GO:0005524">
    <property type="term" value="F:ATP binding"/>
    <property type="evidence" value="ECO:0007669"/>
    <property type="project" value="UniProtKB-UniRule"/>
</dbReference>
<dbReference type="PROSITE" id="PS51198">
    <property type="entry name" value="UVRD_HELICASE_ATP_BIND"/>
    <property type="match status" value="1"/>
</dbReference>
<comment type="similarity">
    <text evidence="1">Belongs to the helicase family. UvrD subfamily.</text>
</comment>
<dbReference type="RefSeq" id="WP_113880211.1">
    <property type="nucleotide sequence ID" value="NZ_QNSA01000008.1"/>
</dbReference>
<comment type="caution">
    <text evidence="15">The sequence shown here is derived from an EMBL/GenBank/DDBJ whole genome shotgun (WGS) entry which is preliminary data.</text>
</comment>
<evidence type="ECO:0000256" key="6">
    <source>
        <dbReference type="ARBA" id="ARBA00023125"/>
    </source>
</evidence>
<dbReference type="InterPro" id="IPR014017">
    <property type="entry name" value="DNA_helicase_UvrD-like_C"/>
</dbReference>
<dbReference type="Pfam" id="PF13361">
    <property type="entry name" value="UvrD_C"/>
    <property type="match status" value="1"/>
</dbReference>
<keyword evidence="5 12" id="KW-0067">ATP-binding</keyword>
<evidence type="ECO:0000256" key="11">
    <source>
        <dbReference type="ARBA" id="ARBA00048988"/>
    </source>
</evidence>
<dbReference type="PANTHER" id="PTHR11070">
    <property type="entry name" value="UVRD / RECB / PCRA DNA HELICASE FAMILY MEMBER"/>
    <property type="match status" value="1"/>
</dbReference>
<comment type="catalytic activity">
    <reaction evidence="11">
        <text>ATP + H2O = ADP + phosphate + H(+)</text>
        <dbReference type="Rhea" id="RHEA:13065"/>
        <dbReference type="ChEBI" id="CHEBI:15377"/>
        <dbReference type="ChEBI" id="CHEBI:15378"/>
        <dbReference type="ChEBI" id="CHEBI:30616"/>
        <dbReference type="ChEBI" id="CHEBI:43474"/>
        <dbReference type="ChEBI" id="CHEBI:456216"/>
        <dbReference type="EC" id="5.6.2.4"/>
    </reaction>
</comment>
<accession>A0A368UYC9</accession>
<dbReference type="Proteomes" id="UP000252795">
    <property type="component" value="Unassembled WGS sequence"/>
</dbReference>
<dbReference type="SUPFAM" id="SSF52540">
    <property type="entry name" value="P-loop containing nucleoside triphosphate hydrolases"/>
    <property type="match status" value="1"/>
</dbReference>
<dbReference type="InterPro" id="IPR014016">
    <property type="entry name" value="UvrD-like_ATP-bd"/>
</dbReference>
<comment type="catalytic activity">
    <reaction evidence="8">
        <text>Couples ATP hydrolysis with the unwinding of duplex DNA by translocating in the 3'-5' direction.</text>
        <dbReference type="EC" id="5.6.2.4"/>
    </reaction>
</comment>
<protein>
    <recommendedName>
        <fullName evidence="9">DNA 3'-5' helicase</fullName>
        <ecNumber evidence="9">5.6.2.4</ecNumber>
    </recommendedName>
    <alternativeName>
        <fullName evidence="10">DNA 3'-5' helicase II</fullName>
    </alternativeName>
</protein>
<evidence type="ECO:0000256" key="7">
    <source>
        <dbReference type="ARBA" id="ARBA00023235"/>
    </source>
</evidence>
<keyword evidence="6" id="KW-0238">DNA-binding</keyword>
<reference evidence="15 16" key="1">
    <citation type="submission" date="2018-07" db="EMBL/GenBank/DDBJ databases">
        <title>Freshwater and sediment microbial communities from various areas in North America, analyzing microbe dynamics in response to fracking.</title>
        <authorList>
            <person name="Lamendella R."/>
        </authorList>
    </citation>
    <scope>NUCLEOTIDE SEQUENCE [LARGE SCALE GENOMIC DNA]</scope>
    <source>
        <strain evidence="15 16">114E</strain>
        <strain evidence="14 17">114E_o</strain>
    </source>
</reference>
<dbReference type="GO" id="GO:0000725">
    <property type="term" value="P:recombinational repair"/>
    <property type="evidence" value="ECO:0007669"/>
    <property type="project" value="TreeGrafter"/>
</dbReference>
<dbReference type="GO" id="GO:0043138">
    <property type="term" value="F:3'-5' DNA helicase activity"/>
    <property type="evidence" value="ECO:0007669"/>
    <property type="project" value="UniProtKB-EC"/>
</dbReference>
<organism evidence="15 16">
    <name type="scientific">Marinobacter nauticus</name>
    <name type="common">Marinobacter hydrocarbonoclasticus</name>
    <name type="synonym">Marinobacter aquaeolei</name>
    <dbReference type="NCBI Taxonomy" id="2743"/>
    <lineage>
        <taxon>Bacteria</taxon>
        <taxon>Pseudomonadati</taxon>
        <taxon>Pseudomonadota</taxon>
        <taxon>Gammaproteobacteria</taxon>
        <taxon>Pseudomonadales</taxon>
        <taxon>Marinobacteraceae</taxon>
        <taxon>Marinobacter</taxon>
    </lineage>
</organism>
<keyword evidence="2 12" id="KW-0547">Nucleotide-binding</keyword>
<dbReference type="PANTHER" id="PTHR11070:SF2">
    <property type="entry name" value="ATP-DEPENDENT DNA HELICASE SRS2"/>
    <property type="match status" value="1"/>
</dbReference>
<evidence type="ECO:0000256" key="10">
    <source>
        <dbReference type="ARBA" id="ARBA00034923"/>
    </source>
</evidence>
<dbReference type="InterPro" id="IPR000212">
    <property type="entry name" value="DNA_helicase_UvrD/REP"/>
</dbReference>
<proteinExistence type="inferred from homology"/>
<dbReference type="Gene3D" id="3.40.50.300">
    <property type="entry name" value="P-loop containing nucleotide triphosphate hydrolases"/>
    <property type="match status" value="2"/>
</dbReference>
<dbReference type="GO" id="GO:0003677">
    <property type="term" value="F:DNA binding"/>
    <property type="evidence" value="ECO:0007669"/>
    <property type="project" value="UniProtKB-KW"/>
</dbReference>
<keyword evidence="7" id="KW-0413">Isomerase</keyword>
<evidence type="ECO:0000256" key="2">
    <source>
        <dbReference type="ARBA" id="ARBA00022741"/>
    </source>
</evidence>
<dbReference type="GO" id="GO:0016787">
    <property type="term" value="F:hydrolase activity"/>
    <property type="evidence" value="ECO:0007669"/>
    <property type="project" value="UniProtKB-UniRule"/>
</dbReference>
<evidence type="ECO:0000256" key="1">
    <source>
        <dbReference type="ARBA" id="ARBA00009922"/>
    </source>
</evidence>
<dbReference type="Pfam" id="PF00580">
    <property type="entry name" value="UvrD-helicase"/>
    <property type="match status" value="1"/>
</dbReference>
<dbReference type="Proteomes" id="UP000253065">
    <property type="component" value="Unassembled WGS sequence"/>
</dbReference>
<dbReference type="InterPro" id="IPR027417">
    <property type="entry name" value="P-loop_NTPase"/>
</dbReference>
<evidence type="ECO:0000313" key="14">
    <source>
        <dbReference type="EMBL" id="RBP72032.1"/>
    </source>
</evidence>
<dbReference type="EC" id="5.6.2.4" evidence="9"/>
<name>A0A368UYC9_MARNT</name>
<evidence type="ECO:0000313" key="16">
    <source>
        <dbReference type="Proteomes" id="UP000252795"/>
    </source>
</evidence>
<feature type="domain" description="UvrD-like helicase ATP-binding" evidence="13">
    <location>
        <begin position="3"/>
        <end position="275"/>
    </location>
</feature>
<evidence type="ECO:0000259" key="13">
    <source>
        <dbReference type="PROSITE" id="PS51198"/>
    </source>
</evidence>
<dbReference type="CDD" id="cd17932">
    <property type="entry name" value="DEXQc_UvrD"/>
    <property type="match status" value="1"/>
</dbReference>
<evidence type="ECO:0000256" key="8">
    <source>
        <dbReference type="ARBA" id="ARBA00034617"/>
    </source>
</evidence>
<evidence type="ECO:0000256" key="9">
    <source>
        <dbReference type="ARBA" id="ARBA00034808"/>
    </source>
</evidence>
<evidence type="ECO:0000256" key="12">
    <source>
        <dbReference type="PROSITE-ProRule" id="PRU00560"/>
    </source>
</evidence>
<dbReference type="EMBL" id="QNSA01000008">
    <property type="protein sequence ID" value="RBP72032.1"/>
    <property type="molecule type" value="Genomic_DNA"/>
</dbReference>
<keyword evidence="4 12" id="KW-0347">Helicase</keyword>
<dbReference type="EMBL" id="QPJB01000008">
    <property type="protein sequence ID" value="RCW33050.1"/>
    <property type="molecule type" value="Genomic_DNA"/>
</dbReference>
<gene>
    <name evidence="15" type="ORF">DET51_108280</name>
    <name evidence="14" type="ORF">DET64_108281</name>
</gene>
<evidence type="ECO:0000313" key="17">
    <source>
        <dbReference type="Proteomes" id="UP000253065"/>
    </source>
</evidence>
<evidence type="ECO:0000256" key="5">
    <source>
        <dbReference type="ARBA" id="ARBA00022840"/>
    </source>
</evidence>
<evidence type="ECO:0000313" key="15">
    <source>
        <dbReference type="EMBL" id="RCW33050.1"/>
    </source>
</evidence>
<feature type="binding site" evidence="12">
    <location>
        <begin position="24"/>
        <end position="31"/>
    </location>
    <ligand>
        <name>ATP</name>
        <dbReference type="ChEBI" id="CHEBI:30616"/>
    </ligand>
</feature>
<evidence type="ECO:0000256" key="3">
    <source>
        <dbReference type="ARBA" id="ARBA00022801"/>
    </source>
</evidence>